<dbReference type="Proteomes" id="UP000319257">
    <property type="component" value="Unassembled WGS sequence"/>
</dbReference>
<keyword evidence="3" id="KW-1185">Reference proteome</keyword>
<reference evidence="2 3" key="1">
    <citation type="submission" date="2019-06" db="EMBL/GenBank/DDBJ databases">
        <title>Draft genome sequence of the filamentous fungus Phialemoniopsis curvata isolated from diesel fuel.</title>
        <authorList>
            <person name="Varaljay V.A."/>
            <person name="Lyon W.J."/>
            <person name="Crouch A.L."/>
            <person name="Drake C.E."/>
            <person name="Hollomon J.M."/>
            <person name="Nadeau L.J."/>
            <person name="Nunn H.S."/>
            <person name="Stevenson B.S."/>
            <person name="Bojanowski C.L."/>
            <person name="Crookes-Goodson W.J."/>
        </authorList>
    </citation>
    <scope>NUCLEOTIDE SEQUENCE [LARGE SCALE GENOMIC DNA]</scope>
    <source>
        <strain evidence="2 3">D216</strain>
    </source>
</reference>
<accession>A0A507B5H8</accession>
<proteinExistence type="predicted"/>
<sequence length="157" mass="16544">MIYPQILLGLVASVSAIDAYFHLGQNCDGPSILCTNLNPGVCCTASASNTVGYRGIPTDWVITAEAFTGGGCKNFSARGRAQNTNFICIYPAPGGGPFTGTKYSFTSRKRDGVEGTCAAAEEAAGKCSSSQKPNELHLADGTKYNIVDLKHDLLEEL</sequence>
<evidence type="ECO:0000313" key="2">
    <source>
        <dbReference type="EMBL" id="TPX17512.1"/>
    </source>
</evidence>
<gene>
    <name evidence="2" type="ORF">E0L32_003155</name>
</gene>
<dbReference type="InParanoid" id="A0A507B5H8"/>
<feature type="chain" id="PRO_5021234481" description="Secreted protein" evidence="1">
    <location>
        <begin position="17"/>
        <end position="157"/>
    </location>
</feature>
<dbReference type="AlphaFoldDB" id="A0A507B5H8"/>
<dbReference type="RefSeq" id="XP_030999223.1">
    <property type="nucleotide sequence ID" value="XM_031137424.1"/>
</dbReference>
<comment type="caution">
    <text evidence="2">The sequence shown here is derived from an EMBL/GenBank/DDBJ whole genome shotgun (WGS) entry which is preliminary data.</text>
</comment>
<keyword evidence="1" id="KW-0732">Signal</keyword>
<evidence type="ECO:0000256" key="1">
    <source>
        <dbReference type="SAM" id="SignalP"/>
    </source>
</evidence>
<feature type="signal peptide" evidence="1">
    <location>
        <begin position="1"/>
        <end position="16"/>
    </location>
</feature>
<dbReference type="OrthoDB" id="5383526at2759"/>
<dbReference type="GeneID" id="41970602"/>
<evidence type="ECO:0008006" key="4">
    <source>
        <dbReference type="Google" id="ProtNLM"/>
    </source>
</evidence>
<dbReference type="EMBL" id="SKBQ01000013">
    <property type="protein sequence ID" value="TPX17512.1"/>
    <property type="molecule type" value="Genomic_DNA"/>
</dbReference>
<name>A0A507B5H8_9PEZI</name>
<protein>
    <recommendedName>
        <fullName evidence="4">Secreted protein</fullName>
    </recommendedName>
</protein>
<evidence type="ECO:0000313" key="3">
    <source>
        <dbReference type="Proteomes" id="UP000319257"/>
    </source>
</evidence>
<organism evidence="2 3">
    <name type="scientific">Thyridium curvatum</name>
    <dbReference type="NCBI Taxonomy" id="1093900"/>
    <lineage>
        <taxon>Eukaryota</taxon>
        <taxon>Fungi</taxon>
        <taxon>Dikarya</taxon>
        <taxon>Ascomycota</taxon>
        <taxon>Pezizomycotina</taxon>
        <taxon>Sordariomycetes</taxon>
        <taxon>Sordariomycetidae</taxon>
        <taxon>Thyridiales</taxon>
        <taxon>Thyridiaceae</taxon>
        <taxon>Thyridium</taxon>
    </lineage>
</organism>